<proteinExistence type="predicted"/>
<dbReference type="OrthoDB" id="1342667at2"/>
<dbReference type="RefSeq" id="WP_116760143.1">
    <property type="nucleotide sequence ID" value="NZ_QCZH01000001.1"/>
</dbReference>
<evidence type="ECO:0000256" key="1">
    <source>
        <dbReference type="SAM" id="Coils"/>
    </source>
</evidence>
<keyword evidence="1" id="KW-0175">Coiled coil</keyword>
<organism evidence="2 3">
    <name type="scientific">Flavobacterium laiguense</name>
    <dbReference type="NCBI Taxonomy" id="2169409"/>
    <lineage>
        <taxon>Bacteria</taxon>
        <taxon>Pseudomonadati</taxon>
        <taxon>Bacteroidota</taxon>
        <taxon>Flavobacteriia</taxon>
        <taxon>Flavobacteriales</taxon>
        <taxon>Flavobacteriaceae</taxon>
        <taxon>Flavobacterium</taxon>
    </lineage>
</organism>
<dbReference type="Proteomes" id="UP000245618">
    <property type="component" value="Unassembled WGS sequence"/>
</dbReference>
<dbReference type="AlphaFoldDB" id="A0A2U1K2C8"/>
<reference evidence="2 3" key="1">
    <citation type="submission" date="2018-04" db="EMBL/GenBank/DDBJ databases">
        <title>Flavobacterium sp. nov., isolated from glacier ice.</title>
        <authorList>
            <person name="Liu Q."/>
            <person name="Xin Y.-H."/>
        </authorList>
    </citation>
    <scope>NUCLEOTIDE SEQUENCE [LARGE SCALE GENOMIC DNA]</scope>
    <source>
        <strain evidence="2 3">LB2P30</strain>
    </source>
</reference>
<protein>
    <submittedName>
        <fullName evidence="2">Uncharacterized protein</fullName>
    </submittedName>
</protein>
<accession>A0A2U1K2C8</accession>
<evidence type="ECO:0000313" key="2">
    <source>
        <dbReference type="EMBL" id="PWA11657.1"/>
    </source>
</evidence>
<evidence type="ECO:0000313" key="3">
    <source>
        <dbReference type="Proteomes" id="UP000245618"/>
    </source>
</evidence>
<feature type="coiled-coil region" evidence="1">
    <location>
        <begin position="194"/>
        <end position="221"/>
    </location>
</feature>
<name>A0A2U1K2C8_9FLAO</name>
<keyword evidence="3" id="KW-1185">Reference proteome</keyword>
<dbReference type="EMBL" id="QCZH01000001">
    <property type="protein sequence ID" value="PWA11657.1"/>
    <property type="molecule type" value="Genomic_DNA"/>
</dbReference>
<sequence>MIYSENLSNYFKGFNIEGFEMTKQNLNLSEFNFEEDMVLFFDIEENNHFLGNYLKSNYHLLFERFTKIDKKFIYLSKIQIQTDTIEEIIKYYLPHLNYIKGLLSSSLLNSTYCKTILNSLGYNGNIQSGFLLKKDNLFYLIECDDLHFSNLNLKPFERLFEFLNEEFITISNSLDNLAFSRREFQKTDPFEGLDEETVAKIKQIEAQLKDLKNNGQLLYALPILKNIINNTADEIDLKSVSKINIDTDFRISLPYFGNVEIPLSHLTKSIYILFYNHPEGINIKQLHLYKKELEQLYSKISYQADYDKMLQSIDDLTDLNSKAIYTHISRIKSAFYKLMDKQYADNYIISGSGFGSDVKRIPILKPKENEPETYKGQPF</sequence>
<comment type="caution">
    <text evidence="2">The sequence shown here is derived from an EMBL/GenBank/DDBJ whole genome shotgun (WGS) entry which is preliminary data.</text>
</comment>
<gene>
    <name evidence="2" type="ORF">DB891_02300</name>
</gene>